<reference evidence="1" key="1">
    <citation type="submission" date="2019-08" db="EMBL/GenBank/DDBJ databases">
        <authorList>
            <person name="Kucharzyk K."/>
            <person name="Murdoch R.W."/>
            <person name="Higgins S."/>
            <person name="Loffler F."/>
        </authorList>
    </citation>
    <scope>NUCLEOTIDE SEQUENCE</scope>
</reference>
<organism evidence="1">
    <name type="scientific">bioreactor metagenome</name>
    <dbReference type="NCBI Taxonomy" id="1076179"/>
    <lineage>
        <taxon>unclassified sequences</taxon>
        <taxon>metagenomes</taxon>
        <taxon>ecological metagenomes</taxon>
    </lineage>
</organism>
<comment type="caution">
    <text evidence="1">The sequence shown here is derived from an EMBL/GenBank/DDBJ whole genome shotgun (WGS) entry which is preliminary data.</text>
</comment>
<name>A0A645G4Y5_9ZZZZ</name>
<dbReference type="AlphaFoldDB" id="A0A645G4Y5"/>
<proteinExistence type="predicted"/>
<protein>
    <submittedName>
        <fullName evidence="1">Uncharacterized protein</fullName>
    </submittedName>
</protein>
<sequence length="75" mass="8284">MRTLLLARLEPAYPGITRTVHAALPHATPVRCGSPTASTVLLEYIQAILGGLLSVPEGCRQAMRRIETEFKLRNR</sequence>
<accession>A0A645G4Y5</accession>
<dbReference type="EMBL" id="VSSQ01068891">
    <property type="protein sequence ID" value="MPN21022.1"/>
    <property type="molecule type" value="Genomic_DNA"/>
</dbReference>
<gene>
    <name evidence="1" type="ORF">SDC9_168401</name>
</gene>
<evidence type="ECO:0000313" key="1">
    <source>
        <dbReference type="EMBL" id="MPN21022.1"/>
    </source>
</evidence>